<dbReference type="Proteomes" id="UP000807469">
    <property type="component" value="Unassembled WGS sequence"/>
</dbReference>
<dbReference type="InterPro" id="IPR036915">
    <property type="entry name" value="Cyclin-like_sf"/>
</dbReference>
<reference evidence="2" key="1">
    <citation type="submission" date="2020-11" db="EMBL/GenBank/DDBJ databases">
        <authorList>
            <consortium name="DOE Joint Genome Institute"/>
            <person name="Ahrendt S."/>
            <person name="Riley R."/>
            <person name="Andreopoulos W."/>
            <person name="Labutti K."/>
            <person name="Pangilinan J."/>
            <person name="Ruiz-Duenas F.J."/>
            <person name="Barrasa J.M."/>
            <person name="Sanchez-Garcia M."/>
            <person name="Camarero S."/>
            <person name="Miyauchi S."/>
            <person name="Serrano A."/>
            <person name="Linde D."/>
            <person name="Babiker R."/>
            <person name="Drula E."/>
            <person name="Ayuso-Fernandez I."/>
            <person name="Pacheco R."/>
            <person name="Padilla G."/>
            <person name="Ferreira P."/>
            <person name="Barriuso J."/>
            <person name="Kellner H."/>
            <person name="Castanera R."/>
            <person name="Alfaro M."/>
            <person name="Ramirez L."/>
            <person name="Pisabarro A.G."/>
            <person name="Kuo A."/>
            <person name="Tritt A."/>
            <person name="Lipzen A."/>
            <person name="He G."/>
            <person name="Yan M."/>
            <person name="Ng V."/>
            <person name="Cullen D."/>
            <person name="Martin F."/>
            <person name="Rosso M.-N."/>
            <person name="Henrissat B."/>
            <person name="Hibbett D."/>
            <person name="Martinez A.T."/>
            <person name="Grigoriev I.V."/>
        </authorList>
    </citation>
    <scope>NUCLEOTIDE SEQUENCE</scope>
    <source>
        <strain evidence="2">CIRM-BRFM 674</strain>
    </source>
</reference>
<dbReference type="OrthoDB" id="3033202at2759"/>
<dbReference type="Pfam" id="PF00134">
    <property type="entry name" value="Cyclin_N"/>
    <property type="match status" value="1"/>
</dbReference>
<dbReference type="Gene3D" id="1.10.472.10">
    <property type="entry name" value="Cyclin-like"/>
    <property type="match status" value="1"/>
</dbReference>
<comment type="caution">
    <text evidence="2">The sequence shown here is derived from an EMBL/GenBank/DDBJ whole genome shotgun (WGS) entry which is preliminary data.</text>
</comment>
<dbReference type="CDD" id="cd20557">
    <property type="entry name" value="CYCLIN_ScPCL1-like"/>
    <property type="match status" value="1"/>
</dbReference>
<evidence type="ECO:0000259" key="1">
    <source>
        <dbReference type="Pfam" id="PF00134"/>
    </source>
</evidence>
<accession>A0A9P5YZ29</accession>
<keyword evidence="3" id="KW-1185">Reference proteome</keyword>
<dbReference type="EMBL" id="MU155235">
    <property type="protein sequence ID" value="KAF9478383.1"/>
    <property type="molecule type" value="Genomic_DNA"/>
</dbReference>
<name>A0A9P5YZ29_9AGAR</name>
<evidence type="ECO:0000313" key="3">
    <source>
        <dbReference type="Proteomes" id="UP000807469"/>
    </source>
</evidence>
<organism evidence="2 3">
    <name type="scientific">Pholiota conissans</name>
    <dbReference type="NCBI Taxonomy" id="109636"/>
    <lineage>
        <taxon>Eukaryota</taxon>
        <taxon>Fungi</taxon>
        <taxon>Dikarya</taxon>
        <taxon>Basidiomycota</taxon>
        <taxon>Agaricomycotina</taxon>
        <taxon>Agaricomycetes</taxon>
        <taxon>Agaricomycetidae</taxon>
        <taxon>Agaricales</taxon>
        <taxon>Agaricineae</taxon>
        <taxon>Strophariaceae</taxon>
        <taxon>Pholiota</taxon>
    </lineage>
</organism>
<sequence length="260" mass="30443">MCAIIKPSSGLSDEYAHIIIEGTQKRGKVQLATFAEVCATRITSHFEIGEYAEGTEESWNDIVSTYIYNIVYESNIGLFATIAALSLIERYQDILTKTDECVVYEVEGICRLFLAAYMAAVKLMHDEQPHMPYWMLVTDNEYSHAELIVAEMQFLDALEWTVTIDSKRYMAIYEETMETYHKLESDLDIAWVMRRGREEFSRSDSSNTFRQIPMLDEEDEELFEELYMRTMESPSARRFEPNPKPHRGFFHRTWRSLKRS</sequence>
<proteinExistence type="predicted"/>
<gene>
    <name evidence="2" type="ORF">BDN70DRAFT_994228</name>
</gene>
<dbReference type="AlphaFoldDB" id="A0A9P5YZ29"/>
<feature type="domain" description="Cyclin N-terminal" evidence="1">
    <location>
        <begin position="57"/>
        <end position="162"/>
    </location>
</feature>
<protein>
    <recommendedName>
        <fullName evidence="1">Cyclin N-terminal domain-containing protein</fullName>
    </recommendedName>
</protein>
<evidence type="ECO:0000313" key="2">
    <source>
        <dbReference type="EMBL" id="KAF9478383.1"/>
    </source>
</evidence>
<dbReference type="SUPFAM" id="SSF47954">
    <property type="entry name" value="Cyclin-like"/>
    <property type="match status" value="1"/>
</dbReference>
<dbReference type="InterPro" id="IPR006671">
    <property type="entry name" value="Cyclin_N"/>
</dbReference>